<keyword evidence="2" id="KW-0548">Nucleotidyltransferase</keyword>
<sequence>MLYLLYSADLPTTTEVTTTTFADDTAAIASHVNPVIAFQMLQTNLNAIQKWLKKWRIKANKTKSVHVTFTTRRETCPQVTLNDQPISKSEFAKYLGIYFDRRLNWKTHIFTKRKQLGLKLRKMFWLLRRGSQLSVENKLLLYKTILKPVWTYGIQLWGTASNSNVEILRFQSKVLRMILDAPWFVTNDTIQCDLQVPSVKEEITKCCTDYSNRLKNHPNILTAHLMKQSPGMRRLKRKIPTDFIT</sequence>
<protein>
    <submittedName>
        <fullName evidence="2">Reverse transcriptase</fullName>
    </submittedName>
</protein>
<keyword evidence="3" id="KW-1185">Reference proteome</keyword>
<reference evidence="2 3" key="1">
    <citation type="submission" date="2015-04" db="EMBL/GenBank/DDBJ databases">
        <title>Lasius niger genome sequencing.</title>
        <authorList>
            <person name="Konorov E.A."/>
            <person name="Nikitin M.A."/>
            <person name="Kirill M.V."/>
            <person name="Chang P."/>
        </authorList>
    </citation>
    <scope>NUCLEOTIDE SEQUENCE [LARGE SCALE GENOMIC DNA]</scope>
    <source>
        <tissue evidence="2">Whole</tissue>
    </source>
</reference>
<proteinExistence type="predicted"/>
<name>A0A0J7K8A2_LASNI</name>
<dbReference type="PROSITE" id="PS50878">
    <property type="entry name" value="RT_POL"/>
    <property type="match status" value="1"/>
</dbReference>
<dbReference type="GO" id="GO:0003964">
    <property type="term" value="F:RNA-directed DNA polymerase activity"/>
    <property type="evidence" value="ECO:0007669"/>
    <property type="project" value="UniProtKB-KW"/>
</dbReference>
<feature type="domain" description="Reverse transcriptase" evidence="1">
    <location>
        <begin position="1"/>
        <end position="99"/>
    </location>
</feature>
<dbReference type="InterPro" id="IPR000477">
    <property type="entry name" value="RT_dom"/>
</dbReference>
<dbReference type="PaxDb" id="67767-A0A0J7K8A2"/>
<dbReference type="PANTHER" id="PTHR33332">
    <property type="entry name" value="REVERSE TRANSCRIPTASE DOMAIN-CONTAINING PROTEIN"/>
    <property type="match status" value="1"/>
</dbReference>
<dbReference type="OrthoDB" id="7698997at2759"/>
<keyword evidence="2" id="KW-0695">RNA-directed DNA polymerase</keyword>
<dbReference type="EMBL" id="LBMM01012053">
    <property type="protein sequence ID" value="KMQ86446.1"/>
    <property type="molecule type" value="Genomic_DNA"/>
</dbReference>
<gene>
    <name evidence="2" type="ORF">RF55_14564</name>
</gene>
<dbReference type="AlphaFoldDB" id="A0A0J7K8A2"/>
<dbReference type="Proteomes" id="UP000036403">
    <property type="component" value="Unassembled WGS sequence"/>
</dbReference>
<evidence type="ECO:0000259" key="1">
    <source>
        <dbReference type="PROSITE" id="PS50878"/>
    </source>
</evidence>
<evidence type="ECO:0000313" key="2">
    <source>
        <dbReference type="EMBL" id="KMQ86446.1"/>
    </source>
</evidence>
<comment type="caution">
    <text evidence="2">The sequence shown here is derived from an EMBL/GenBank/DDBJ whole genome shotgun (WGS) entry which is preliminary data.</text>
</comment>
<keyword evidence="2" id="KW-0808">Transferase</keyword>
<organism evidence="2 3">
    <name type="scientific">Lasius niger</name>
    <name type="common">Black garden ant</name>
    <dbReference type="NCBI Taxonomy" id="67767"/>
    <lineage>
        <taxon>Eukaryota</taxon>
        <taxon>Metazoa</taxon>
        <taxon>Ecdysozoa</taxon>
        <taxon>Arthropoda</taxon>
        <taxon>Hexapoda</taxon>
        <taxon>Insecta</taxon>
        <taxon>Pterygota</taxon>
        <taxon>Neoptera</taxon>
        <taxon>Endopterygota</taxon>
        <taxon>Hymenoptera</taxon>
        <taxon>Apocrita</taxon>
        <taxon>Aculeata</taxon>
        <taxon>Formicoidea</taxon>
        <taxon>Formicidae</taxon>
        <taxon>Formicinae</taxon>
        <taxon>Lasius</taxon>
        <taxon>Lasius</taxon>
    </lineage>
</organism>
<evidence type="ECO:0000313" key="3">
    <source>
        <dbReference type="Proteomes" id="UP000036403"/>
    </source>
</evidence>
<accession>A0A0J7K8A2</accession>